<dbReference type="Proteomes" id="UP000270094">
    <property type="component" value="Unassembled WGS sequence"/>
</dbReference>
<accession>A0A3P7IL76</accession>
<reference evidence="1 2" key="1">
    <citation type="submission" date="2018-11" db="EMBL/GenBank/DDBJ databases">
        <authorList>
            <consortium name="Pathogen Informatics"/>
        </authorList>
    </citation>
    <scope>NUCLEOTIDE SEQUENCE [LARGE SCALE GENOMIC DNA]</scope>
</reference>
<evidence type="ECO:0000313" key="2">
    <source>
        <dbReference type="Proteomes" id="UP000270094"/>
    </source>
</evidence>
<dbReference type="AlphaFoldDB" id="A0A3P7IL76"/>
<evidence type="ECO:0000313" key="1">
    <source>
        <dbReference type="EMBL" id="VDM73811.1"/>
    </source>
</evidence>
<organism evidence="1 2">
    <name type="scientific">Strongylus vulgaris</name>
    <name type="common">Blood worm</name>
    <dbReference type="NCBI Taxonomy" id="40348"/>
    <lineage>
        <taxon>Eukaryota</taxon>
        <taxon>Metazoa</taxon>
        <taxon>Ecdysozoa</taxon>
        <taxon>Nematoda</taxon>
        <taxon>Chromadorea</taxon>
        <taxon>Rhabditida</taxon>
        <taxon>Rhabditina</taxon>
        <taxon>Rhabditomorpha</taxon>
        <taxon>Strongyloidea</taxon>
        <taxon>Strongylidae</taxon>
        <taxon>Strongylus</taxon>
    </lineage>
</organism>
<dbReference type="OrthoDB" id="10555897at2759"/>
<name>A0A3P7IL76_STRVU</name>
<dbReference type="EMBL" id="UYYB01032577">
    <property type="protein sequence ID" value="VDM73811.1"/>
    <property type="molecule type" value="Genomic_DNA"/>
</dbReference>
<proteinExistence type="predicted"/>
<gene>
    <name evidence="1" type="ORF">SVUK_LOCUS8809</name>
</gene>
<protein>
    <submittedName>
        <fullName evidence="1">Uncharacterized protein</fullName>
    </submittedName>
</protein>
<keyword evidence="2" id="KW-1185">Reference proteome</keyword>
<sequence length="104" mass="11849">MKEMLHLLEKADGRLLEVVNTLGEIITRMLDNIMFGMVKVPTALRLALGRWKERERSAKVKVELCLNGWTTGKTRKGTNRVMTRLAPQARSTSMVVSERRLVVL</sequence>